<protein>
    <submittedName>
        <fullName evidence="2">CopG family transcriptional regulator</fullName>
    </submittedName>
</protein>
<organism evidence="2 3">
    <name type="scientific">Propionibacterium australiense</name>
    <dbReference type="NCBI Taxonomy" id="119981"/>
    <lineage>
        <taxon>Bacteria</taxon>
        <taxon>Bacillati</taxon>
        <taxon>Actinomycetota</taxon>
        <taxon>Actinomycetes</taxon>
        <taxon>Propionibacteriales</taxon>
        <taxon>Propionibacteriaceae</taxon>
        <taxon>Propionibacterium</taxon>
    </lineage>
</organism>
<evidence type="ECO:0000313" key="2">
    <source>
        <dbReference type="EMBL" id="RLP10806.1"/>
    </source>
</evidence>
<reference evidence="2 3" key="1">
    <citation type="submission" date="2018-10" db="EMBL/GenBank/DDBJ databases">
        <title>Propionibacterium australiense Genome Sequencing and Assembly.</title>
        <authorList>
            <person name="Bernier A.-M."/>
            <person name="Bernard K."/>
        </authorList>
    </citation>
    <scope>NUCLEOTIDE SEQUENCE [LARGE SCALE GENOMIC DNA]</scope>
    <source>
        <strain evidence="2 3">NML98A078</strain>
    </source>
</reference>
<dbReference type="RefSeq" id="WP_119162563.1">
    <property type="nucleotide sequence ID" value="NZ_LR134442.1"/>
</dbReference>
<evidence type="ECO:0000313" key="3">
    <source>
        <dbReference type="Proteomes" id="UP000279336"/>
    </source>
</evidence>
<evidence type="ECO:0000256" key="1">
    <source>
        <dbReference type="SAM" id="MobiDB-lite"/>
    </source>
</evidence>
<accession>A0A8B3FMS1</accession>
<feature type="compositionally biased region" description="Basic and acidic residues" evidence="1">
    <location>
        <begin position="1"/>
        <end position="24"/>
    </location>
</feature>
<proteinExistence type="predicted"/>
<sequence length="78" mass="8217">MSDEQIRAWADETGTGHDAAELPRPRPGRPPVGGLGVVVPVRLDTDTIGALMTRAEADGLATCPDAIRAAVREWLRGG</sequence>
<name>A0A8B3FMS1_9ACTN</name>
<dbReference type="Proteomes" id="UP000279336">
    <property type="component" value="Unassembled WGS sequence"/>
</dbReference>
<comment type="caution">
    <text evidence="2">The sequence shown here is derived from an EMBL/GenBank/DDBJ whole genome shotgun (WGS) entry which is preliminary data.</text>
</comment>
<dbReference type="EMBL" id="RCIW01000007">
    <property type="protein sequence ID" value="RLP10806.1"/>
    <property type="molecule type" value="Genomic_DNA"/>
</dbReference>
<feature type="region of interest" description="Disordered" evidence="1">
    <location>
        <begin position="1"/>
        <end position="35"/>
    </location>
</feature>
<dbReference type="OrthoDB" id="3710927at2"/>
<dbReference type="AlphaFoldDB" id="A0A8B3FMS1"/>
<gene>
    <name evidence="2" type="ORF">D7U36_05850</name>
</gene>